<proteinExistence type="predicted"/>
<protein>
    <submittedName>
        <fullName evidence="2">Uncharacterized protein</fullName>
    </submittedName>
</protein>
<feature type="transmembrane region" description="Helical" evidence="1">
    <location>
        <begin position="43"/>
        <end position="68"/>
    </location>
</feature>
<dbReference type="EMBL" id="VDCI01000009">
    <property type="protein sequence ID" value="TNJ36028.1"/>
    <property type="molecule type" value="Genomic_DNA"/>
</dbReference>
<keyword evidence="1" id="KW-1133">Transmembrane helix</keyword>
<sequence>MAIIIAILPAFAKKKALKTIRLSLAPWLLLVGAAYMVTGSFLATLAAAAISLLAAMLFLAISLVITGIKGMPNQRFN</sequence>
<dbReference type="Proteomes" id="UP000309544">
    <property type="component" value="Unassembled WGS sequence"/>
</dbReference>
<feature type="transmembrane region" description="Helical" evidence="1">
    <location>
        <begin position="20"/>
        <end position="37"/>
    </location>
</feature>
<keyword evidence="1" id="KW-0812">Transmembrane</keyword>
<organism evidence="2 3">
    <name type="scientific">Prosthecochloris vibrioformis</name>
    <name type="common">Chlorobium vibrioforme</name>
    <dbReference type="NCBI Taxonomy" id="1098"/>
    <lineage>
        <taxon>Bacteria</taxon>
        <taxon>Pseudomonadati</taxon>
        <taxon>Chlorobiota</taxon>
        <taxon>Chlorobiia</taxon>
        <taxon>Chlorobiales</taxon>
        <taxon>Chlorobiaceae</taxon>
        <taxon>Prosthecochloris</taxon>
    </lineage>
</organism>
<keyword evidence="1" id="KW-0472">Membrane</keyword>
<accession>A0A5C4RYI8</accession>
<evidence type="ECO:0000313" key="2">
    <source>
        <dbReference type="EMBL" id="TNJ36028.1"/>
    </source>
</evidence>
<comment type="caution">
    <text evidence="2">The sequence shown here is derived from an EMBL/GenBank/DDBJ whole genome shotgun (WGS) entry which is preliminary data.</text>
</comment>
<name>A0A5C4RYI8_PROVB</name>
<evidence type="ECO:0000256" key="1">
    <source>
        <dbReference type="SAM" id="Phobius"/>
    </source>
</evidence>
<dbReference type="RefSeq" id="WP_139626828.1">
    <property type="nucleotide sequence ID" value="NZ_VDCI01000009.1"/>
</dbReference>
<gene>
    <name evidence="2" type="ORF">FGF68_09290</name>
</gene>
<reference evidence="2 3" key="1">
    <citation type="submission" date="2019-05" db="EMBL/GenBank/DDBJ databases">
        <title>Draft Whole-Genome sequence of the green sulfur bacterium Prosthecochloris vibrioformis DSM 260.</title>
        <authorList>
            <person name="Meyer T.E."/>
            <person name="Kyndt J.A."/>
        </authorList>
    </citation>
    <scope>NUCLEOTIDE SEQUENCE [LARGE SCALE GENOMIC DNA]</scope>
    <source>
        <strain evidence="2 3">DSM 260</strain>
    </source>
</reference>
<evidence type="ECO:0000313" key="3">
    <source>
        <dbReference type="Proteomes" id="UP000309544"/>
    </source>
</evidence>
<dbReference type="AlphaFoldDB" id="A0A5C4RYI8"/>
<keyword evidence="3" id="KW-1185">Reference proteome</keyword>